<comment type="caution">
    <text evidence="3">The sequence shown here is derived from an EMBL/GenBank/DDBJ whole genome shotgun (WGS) entry which is preliminary data.</text>
</comment>
<evidence type="ECO:0000313" key="3">
    <source>
        <dbReference type="EMBL" id="KGF52779.1"/>
    </source>
</evidence>
<evidence type="ECO:0000256" key="1">
    <source>
        <dbReference type="SAM" id="MobiDB-lite"/>
    </source>
</evidence>
<dbReference type="CDD" id="cd00093">
    <property type="entry name" value="HTH_XRE"/>
    <property type="match status" value="1"/>
</dbReference>
<name>A0A096D5I9_FLAPL</name>
<protein>
    <recommendedName>
        <fullName evidence="2">HTH cro/C1-type domain-containing protein</fullName>
    </recommendedName>
</protein>
<dbReference type="PATRIC" id="fig|742738.3.peg.4073"/>
<feature type="region of interest" description="Disordered" evidence="1">
    <location>
        <begin position="71"/>
        <end position="103"/>
    </location>
</feature>
<dbReference type="Proteomes" id="UP000029585">
    <property type="component" value="Unassembled WGS sequence"/>
</dbReference>
<dbReference type="Gene3D" id="1.10.260.40">
    <property type="entry name" value="lambda repressor-like DNA-binding domains"/>
    <property type="match status" value="1"/>
</dbReference>
<gene>
    <name evidence="3" type="ORF">HMPREF9460_03956</name>
</gene>
<organism evidence="3 4">
    <name type="scientific">Flavonifractor plautii 1_3_50AFAA</name>
    <dbReference type="NCBI Taxonomy" id="742738"/>
    <lineage>
        <taxon>Bacteria</taxon>
        <taxon>Bacillati</taxon>
        <taxon>Bacillota</taxon>
        <taxon>Clostridia</taxon>
        <taxon>Eubacteriales</taxon>
        <taxon>Oscillospiraceae</taxon>
        <taxon>Flavonifractor</taxon>
    </lineage>
</organism>
<proteinExistence type="predicted"/>
<dbReference type="EMBL" id="ADLO01000121">
    <property type="protein sequence ID" value="KGF52779.1"/>
    <property type="molecule type" value="Genomic_DNA"/>
</dbReference>
<dbReference type="RefSeq" id="WP_021631092.1">
    <property type="nucleotide sequence ID" value="NZ_KN174168.1"/>
</dbReference>
<dbReference type="eggNOG" id="COG1396">
    <property type="taxonomic scope" value="Bacteria"/>
</dbReference>
<keyword evidence="4" id="KW-1185">Reference proteome</keyword>
<dbReference type="InterPro" id="IPR001387">
    <property type="entry name" value="Cro/C1-type_HTH"/>
</dbReference>
<accession>A0A096D5I9</accession>
<dbReference type="PROSITE" id="PS50943">
    <property type="entry name" value="HTH_CROC1"/>
    <property type="match status" value="1"/>
</dbReference>
<reference evidence="3 4" key="1">
    <citation type="submission" date="2011-08" db="EMBL/GenBank/DDBJ databases">
        <title>The Genome Sequence of Clostridium orbiscindens 1_3_50AFAA.</title>
        <authorList>
            <consortium name="The Broad Institute Genome Sequencing Platform"/>
            <person name="Earl A."/>
            <person name="Ward D."/>
            <person name="Feldgarden M."/>
            <person name="Gevers D."/>
            <person name="Daigneault M."/>
            <person name="Strauss J."/>
            <person name="Allen-Vercoe E."/>
            <person name="Young S.K."/>
            <person name="Zeng Q."/>
            <person name="Gargeya S."/>
            <person name="Fitzgerald M."/>
            <person name="Haas B."/>
            <person name="Abouelleil A."/>
            <person name="Alvarado L."/>
            <person name="Arachchi H.M."/>
            <person name="Berlin A."/>
            <person name="Brown A."/>
            <person name="Chapman S.B."/>
            <person name="Chen Z."/>
            <person name="Dunbar C."/>
            <person name="Freedman E."/>
            <person name="Gearin G."/>
            <person name="Gellesch M."/>
            <person name="Goldberg J."/>
            <person name="Griggs A."/>
            <person name="Gujja S."/>
            <person name="Heiman D."/>
            <person name="Howarth C."/>
            <person name="Larson L."/>
            <person name="Lui A."/>
            <person name="MacDonald P.J.P."/>
            <person name="Montmayeur A."/>
            <person name="Murphy C."/>
            <person name="Neiman D."/>
            <person name="Pearson M."/>
            <person name="Priest M."/>
            <person name="Roberts A."/>
            <person name="Saif S."/>
            <person name="Shea T."/>
            <person name="Shenoy N."/>
            <person name="Sisk P."/>
            <person name="Stolte C."/>
            <person name="Sykes S."/>
            <person name="Wortman J."/>
            <person name="Nusbaum C."/>
            <person name="Birren B."/>
        </authorList>
    </citation>
    <scope>NUCLEOTIDE SEQUENCE [LARGE SCALE GENOMIC DNA]</scope>
    <source>
        <strain evidence="3 4">1_3_50AFAA</strain>
    </source>
</reference>
<dbReference type="InterPro" id="IPR010982">
    <property type="entry name" value="Lambda_DNA-bd_dom_sf"/>
</dbReference>
<dbReference type="SUPFAM" id="SSF47413">
    <property type="entry name" value="lambda repressor-like DNA-binding domains"/>
    <property type="match status" value="1"/>
</dbReference>
<dbReference type="AlphaFoldDB" id="A0A096D5I9"/>
<evidence type="ECO:0000313" key="4">
    <source>
        <dbReference type="Proteomes" id="UP000029585"/>
    </source>
</evidence>
<dbReference type="HOGENOM" id="CLU_1775592_0_0_9"/>
<sequence length="152" mass="17100">MVTMAQRIEALRTEAGLARVPASLELGFPKNAFEKFETGRQTPTKEQQEKLASYFGVSLFYLRGESNDRTRQEDWMSEGYSGADEEPVYRPAPAPKKMKAEAPSQGATMLDALFGGRQAREQFRAMVLEVLRSPEGQEVIAQAVWKELAKRK</sequence>
<evidence type="ECO:0000259" key="2">
    <source>
        <dbReference type="PROSITE" id="PS50943"/>
    </source>
</evidence>
<feature type="domain" description="HTH cro/C1-type" evidence="2">
    <location>
        <begin position="35"/>
        <end position="62"/>
    </location>
</feature>
<dbReference type="GO" id="GO:0003677">
    <property type="term" value="F:DNA binding"/>
    <property type="evidence" value="ECO:0007669"/>
    <property type="project" value="InterPro"/>
</dbReference>